<dbReference type="EMBL" id="KQ461194">
    <property type="protein sequence ID" value="KPJ06872.1"/>
    <property type="molecule type" value="Genomic_DNA"/>
</dbReference>
<dbReference type="InParanoid" id="A0A194QMW7"/>
<feature type="region of interest" description="Disordered" evidence="1">
    <location>
        <begin position="12"/>
        <end position="35"/>
    </location>
</feature>
<accession>A0A194QMW7</accession>
<evidence type="ECO:0000313" key="3">
    <source>
        <dbReference type="Proteomes" id="UP000053240"/>
    </source>
</evidence>
<organism evidence="2 3">
    <name type="scientific">Papilio machaon</name>
    <name type="common">Old World swallowtail butterfly</name>
    <dbReference type="NCBI Taxonomy" id="76193"/>
    <lineage>
        <taxon>Eukaryota</taxon>
        <taxon>Metazoa</taxon>
        <taxon>Ecdysozoa</taxon>
        <taxon>Arthropoda</taxon>
        <taxon>Hexapoda</taxon>
        <taxon>Insecta</taxon>
        <taxon>Pterygota</taxon>
        <taxon>Neoptera</taxon>
        <taxon>Endopterygota</taxon>
        <taxon>Lepidoptera</taxon>
        <taxon>Glossata</taxon>
        <taxon>Ditrysia</taxon>
        <taxon>Papilionoidea</taxon>
        <taxon>Papilionidae</taxon>
        <taxon>Papilioninae</taxon>
        <taxon>Papilio</taxon>
    </lineage>
</organism>
<evidence type="ECO:0000313" key="2">
    <source>
        <dbReference type="EMBL" id="KPJ06872.1"/>
    </source>
</evidence>
<feature type="compositionally biased region" description="Basic residues" evidence="1">
    <location>
        <begin position="62"/>
        <end position="75"/>
    </location>
</feature>
<dbReference type="Proteomes" id="UP000053240">
    <property type="component" value="Unassembled WGS sequence"/>
</dbReference>
<reference evidence="2 3" key="1">
    <citation type="journal article" date="2015" name="Nat. Commun.">
        <title>Outbred genome sequencing and CRISPR/Cas9 gene editing in butterflies.</title>
        <authorList>
            <person name="Li X."/>
            <person name="Fan D."/>
            <person name="Zhang W."/>
            <person name="Liu G."/>
            <person name="Zhang L."/>
            <person name="Zhao L."/>
            <person name="Fang X."/>
            <person name="Chen L."/>
            <person name="Dong Y."/>
            <person name="Chen Y."/>
            <person name="Ding Y."/>
            <person name="Zhao R."/>
            <person name="Feng M."/>
            <person name="Zhu Y."/>
            <person name="Feng Y."/>
            <person name="Jiang X."/>
            <person name="Zhu D."/>
            <person name="Xiang H."/>
            <person name="Feng X."/>
            <person name="Li S."/>
            <person name="Wang J."/>
            <person name="Zhang G."/>
            <person name="Kronforst M.R."/>
            <person name="Wang W."/>
        </authorList>
    </citation>
    <scope>NUCLEOTIDE SEQUENCE [LARGE SCALE GENOMIC DNA]</scope>
    <source>
        <strain evidence="2">Ya'a_city_454_Pm</strain>
        <tissue evidence="2">Whole body</tissue>
    </source>
</reference>
<feature type="region of interest" description="Disordered" evidence="1">
    <location>
        <begin position="55"/>
        <end position="102"/>
    </location>
</feature>
<dbReference type="AlphaFoldDB" id="A0A194QMW7"/>
<evidence type="ECO:0000256" key="1">
    <source>
        <dbReference type="SAM" id="MobiDB-lite"/>
    </source>
</evidence>
<name>A0A194QMW7_PAPMA</name>
<feature type="compositionally biased region" description="Basic residues" evidence="1">
    <location>
        <begin position="15"/>
        <end position="27"/>
    </location>
</feature>
<gene>
    <name evidence="2" type="ORF">RR48_11371</name>
</gene>
<keyword evidence="3" id="KW-1185">Reference proteome</keyword>
<proteinExistence type="predicted"/>
<protein>
    <submittedName>
        <fullName evidence="2">Uncharacterized protein</fullName>
    </submittedName>
</protein>
<feature type="compositionally biased region" description="Basic and acidic residues" evidence="1">
    <location>
        <begin position="76"/>
        <end position="88"/>
    </location>
</feature>
<sequence length="118" mass="13099">MTWPTIVMQAANVSRRSRSNERRHGRLRPTGVGRAAMDTATSVIFHARERVAVPRYEGRRTPTGRRGRWRGGGRGKSKEATRAREGDAATRTPPLRPHAAAGTLPGRLIIKFNVPTTY</sequence>